<dbReference type="Proteomes" id="UP000327013">
    <property type="component" value="Unassembled WGS sequence"/>
</dbReference>
<keyword evidence="7" id="KW-1185">Reference proteome</keyword>
<organism evidence="6 7">
    <name type="scientific">Carpinus fangiana</name>
    <dbReference type="NCBI Taxonomy" id="176857"/>
    <lineage>
        <taxon>Eukaryota</taxon>
        <taxon>Viridiplantae</taxon>
        <taxon>Streptophyta</taxon>
        <taxon>Embryophyta</taxon>
        <taxon>Tracheophyta</taxon>
        <taxon>Spermatophyta</taxon>
        <taxon>Magnoliopsida</taxon>
        <taxon>eudicotyledons</taxon>
        <taxon>Gunneridae</taxon>
        <taxon>Pentapetalae</taxon>
        <taxon>rosids</taxon>
        <taxon>fabids</taxon>
        <taxon>Fagales</taxon>
        <taxon>Betulaceae</taxon>
        <taxon>Carpinus</taxon>
    </lineage>
</organism>
<dbReference type="InterPro" id="IPR011333">
    <property type="entry name" value="SKP1/BTB/POZ_sf"/>
</dbReference>
<accession>A0A5N6KQ21</accession>
<sequence length="700" mass="77474">MASSPVSDSRTDQTYLMVASPHAGRKGSSEHYRPKIISTVGQRPAVLVSASVTYVGNNEIYAFGGFDQYTDEVYNHVLRLNLDTRQWNLVDNYGDIPGVRMGHSASLWQGDKVLIFGGENEHRAYLADVIIFDLKTAHWTQPEIFGTPPRNRARHSATIYDDKLFIVGGLCGIENSTILDDFCFLDLKTWTWSRTWRFVARFDHTSWVWGNRLWVFGGLTEGMERVSDIWWLDLKQSLMVSGQMSIGRRRSPLSKHSRPHYPQAPPPTSGGSGYAANSSSVQVAQASQQTARRLPMAPGSISSVSFVSGPNIPSPSLGMHFHAYSSGCLLNFVTPAVTGALETNLCALELDTMRWQKLADGKDLFSPGYRWHYCTLNEEGTHAWLLGTSTEAQSNNGAGGGGPGEYLSDVLSVDLRKLGLLGNSMVYDPVNEGANLPLEDLSSSGPLAGIGADLARMFDRSPESGSGADFVVTGQKEDDDSELGDEESIHRSEGASPSRPIYVHRLILEARWPHFARMIAAQMAEFHTKKLHIPEPYSVVRAFLLYLYTDRITEIGDHGPTLDDVAGMLVMANIYDVPRLRLLCRNRLGRELDIEHAAVIWERAGIASEEWLQRRAARFCMVHWGRIVRTAGFLNLKRTAMMELCQEIDAEGRVIGADELEAVGGLGGARIGGSVSREQRYLRNGSTGQDEDEEDESMDL</sequence>
<evidence type="ECO:0000256" key="3">
    <source>
        <dbReference type="ARBA" id="ARBA00022737"/>
    </source>
</evidence>
<feature type="compositionally biased region" description="Acidic residues" evidence="4">
    <location>
        <begin position="689"/>
        <end position="700"/>
    </location>
</feature>
<feature type="region of interest" description="Disordered" evidence="4">
    <location>
        <begin position="462"/>
        <end position="496"/>
    </location>
</feature>
<comment type="pathway">
    <text evidence="1">Protein modification; protein ubiquitination.</text>
</comment>
<feature type="compositionally biased region" description="Acidic residues" evidence="4">
    <location>
        <begin position="477"/>
        <end position="486"/>
    </location>
</feature>
<dbReference type="Pfam" id="PF24681">
    <property type="entry name" value="Kelch_KLHDC2_KLHL20_DRC7"/>
    <property type="match status" value="1"/>
</dbReference>
<protein>
    <recommendedName>
        <fullName evidence="5">BTB domain-containing protein</fullName>
    </recommendedName>
</protein>
<proteinExistence type="predicted"/>
<dbReference type="PANTHER" id="PTHR46093:SF18">
    <property type="entry name" value="FIBRONECTIN TYPE-III DOMAIN-CONTAINING PROTEIN"/>
    <property type="match status" value="1"/>
</dbReference>
<evidence type="ECO:0000256" key="2">
    <source>
        <dbReference type="ARBA" id="ARBA00022441"/>
    </source>
</evidence>
<evidence type="ECO:0000313" key="6">
    <source>
        <dbReference type="EMBL" id="KAB8338752.1"/>
    </source>
</evidence>
<dbReference type="Pfam" id="PF00651">
    <property type="entry name" value="BTB"/>
    <property type="match status" value="1"/>
</dbReference>
<keyword evidence="2" id="KW-0880">Kelch repeat</keyword>
<evidence type="ECO:0000313" key="7">
    <source>
        <dbReference type="Proteomes" id="UP000327013"/>
    </source>
</evidence>
<dbReference type="Gene3D" id="2.120.10.80">
    <property type="entry name" value="Kelch-type beta propeller"/>
    <property type="match status" value="1"/>
</dbReference>
<dbReference type="AlphaFoldDB" id="A0A5N6KQ21"/>
<dbReference type="SUPFAM" id="SSF117281">
    <property type="entry name" value="Kelch motif"/>
    <property type="match status" value="1"/>
</dbReference>
<dbReference type="SMART" id="SM00225">
    <property type="entry name" value="BTB"/>
    <property type="match status" value="1"/>
</dbReference>
<dbReference type="InterPro" id="IPR015915">
    <property type="entry name" value="Kelch-typ_b-propeller"/>
</dbReference>
<evidence type="ECO:0000259" key="5">
    <source>
        <dbReference type="PROSITE" id="PS50097"/>
    </source>
</evidence>
<dbReference type="Gene3D" id="3.30.710.10">
    <property type="entry name" value="Potassium Channel Kv1.1, Chain A"/>
    <property type="match status" value="1"/>
</dbReference>
<dbReference type="CDD" id="cd18186">
    <property type="entry name" value="BTB_POZ_ZBTB_KLHL-like"/>
    <property type="match status" value="1"/>
</dbReference>
<dbReference type="InterPro" id="IPR000210">
    <property type="entry name" value="BTB/POZ_dom"/>
</dbReference>
<evidence type="ECO:0000256" key="1">
    <source>
        <dbReference type="ARBA" id="ARBA00004906"/>
    </source>
</evidence>
<dbReference type="PROSITE" id="PS50097">
    <property type="entry name" value="BTB"/>
    <property type="match status" value="1"/>
</dbReference>
<dbReference type="CDD" id="cd14733">
    <property type="entry name" value="BACK"/>
    <property type="match status" value="1"/>
</dbReference>
<feature type="region of interest" description="Disordered" evidence="4">
    <location>
        <begin position="677"/>
        <end position="700"/>
    </location>
</feature>
<keyword evidence="3" id="KW-0677">Repeat</keyword>
<dbReference type="OrthoDB" id="3219396at2759"/>
<gene>
    <name evidence="6" type="ORF">FH972_021697</name>
</gene>
<feature type="region of interest" description="Disordered" evidence="4">
    <location>
        <begin position="249"/>
        <end position="277"/>
    </location>
</feature>
<feature type="compositionally biased region" description="Basic residues" evidence="4">
    <location>
        <begin position="249"/>
        <end position="259"/>
    </location>
</feature>
<reference evidence="6 7" key="1">
    <citation type="submission" date="2019-06" db="EMBL/GenBank/DDBJ databases">
        <title>A chromosomal-level reference genome of Carpinus fangiana (Coryloideae, Betulaceae).</title>
        <authorList>
            <person name="Yang X."/>
            <person name="Wang Z."/>
            <person name="Zhang L."/>
            <person name="Hao G."/>
            <person name="Liu J."/>
            <person name="Yang Y."/>
        </authorList>
    </citation>
    <scope>NUCLEOTIDE SEQUENCE [LARGE SCALE GENOMIC DNA]</scope>
    <source>
        <strain evidence="6">Cfa_2016G</strain>
        <tissue evidence="6">Leaf</tissue>
    </source>
</reference>
<dbReference type="PANTHER" id="PTHR46093">
    <property type="entry name" value="ACYL-COA-BINDING DOMAIN-CONTAINING PROTEIN 5"/>
    <property type="match status" value="1"/>
</dbReference>
<dbReference type="EMBL" id="VIBQ01000010">
    <property type="protein sequence ID" value="KAB8338752.1"/>
    <property type="molecule type" value="Genomic_DNA"/>
</dbReference>
<comment type="caution">
    <text evidence="6">The sequence shown here is derived from an EMBL/GenBank/DDBJ whole genome shotgun (WGS) entry which is preliminary data.</text>
</comment>
<feature type="domain" description="BTB" evidence="5">
    <location>
        <begin position="479"/>
        <end position="552"/>
    </location>
</feature>
<name>A0A5N6KQ21_9ROSI</name>
<evidence type="ECO:0000256" key="4">
    <source>
        <dbReference type="SAM" id="MobiDB-lite"/>
    </source>
</evidence>
<dbReference type="SUPFAM" id="SSF54695">
    <property type="entry name" value="POZ domain"/>
    <property type="match status" value="1"/>
</dbReference>